<sequence length="362" mass="42003">MSEENFTVAQLKATLKRLNLPTTGDKAALKKRLFDYDSSGAWKDVAKNVYVEDRQQASQEDESDYELPRAEAGQAYTTHENPGLSSTEKEIVSNLARDLERMRRENEIMQRRLEELGRERDRATERGLAFNAVFSTPSLTPRPIISALGELLNDFSGAKDIFKNWKRQLELIRVTYNLDDNNTRILIGMKLKRKASQWFHAKPEHLEMPVRELISEMEKMFDHRPSKMELRRRFEKRNFIIDGIPETHLRNQARMHRFGEKAELLEAFEQVTLRPENKNRPGKGNIVSKTENKQLSKPKDTEQRRESKCYNCNKTGHLAKNCDKPKRKKGSCFECGSMEHRAQNCDKKKTTSLDASLKEADN</sequence>
<dbReference type="SUPFAM" id="SSF57756">
    <property type="entry name" value="Retrovirus zinc finger-like domains"/>
    <property type="match status" value="1"/>
</dbReference>
<dbReference type="PROSITE" id="PS50800">
    <property type="entry name" value="SAP"/>
    <property type="match status" value="1"/>
</dbReference>
<dbReference type="GO" id="GO:0008270">
    <property type="term" value="F:zinc ion binding"/>
    <property type="evidence" value="ECO:0007669"/>
    <property type="project" value="UniProtKB-KW"/>
</dbReference>
<feature type="compositionally biased region" description="Basic and acidic residues" evidence="3">
    <location>
        <begin position="290"/>
        <end position="306"/>
    </location>
</feature>
<protein>
    <submittedName>
        <fullName evidence="6">Gag-Pol polyprotein</fullName>
    </submittedName>
</protein>
<accession>A0A151IB27</accession>
<keyword evidence="1" id="KW-0479">Metal-binding</keyword>
<dbReference type="STRING" id="456900.A0A151IB27"/>
<dbReference type="SUPFAM" id="SSF68906">
    <property type="entry name" value="SAP domain"/>
    <property type="match status" value="1"/>
</dbReference>
<evidence type="ECO:0000256" key="2">
    <source>
        <dbReference type="SAM" id="Coils"/>
    </source>
</evidence>
<feature type="coiled-coil region" evidence="2">
    <location>
        <begin position="92"/>
        <end position="126"/>
    </location>
</feature>
<keyword evidence="2" id="KW-0175">Coiled coil</keyword>
<dbReference type="AlphaFoldDB" id="A0A151IB27"/>
<proteinExistence type="predicted"/>
<dbReference type="Pfam" id="PF02037">
    <property type="entry name" value="SAP"/>
    <property type="match status" value="1"/>
</dbReference>
<dbReference type="SMART" id="SM00513">
    <property type="entry name" value="SAP"/>
    <property type="match status" value="1"/>
</dbReference>
<keyword evidence="1" id="KW-0863">Zinc-finger</keyword>
<evidence type="ECO:0000256" key="1">
    <source>
        <dbReference type="PROSITE-ProRule" id="PRU00047"/>
    </source>
</evidence>
<reference evidence="6 7" key="1">
    <citation type="submission" date="2016-03" db="EMBL/GenBank/DDBJ databases">
        <title>Cyphomyrmex costatus WGS genome.</title>
        <authorList>
            <person name="Nygaard S."/>
            <person name="Hu H."/>
            <person name="Boomsma J."/>
            <person name="Zhang G."/>
        </authorList>
    </citation>
    <scope>NUCLEOTIDE SEQUENCE [LARGE SCALE GENOMIC DNA]</scope>
    <source>
        <strain evidence="6">MS0001</strain>
        <tissue evidence="6">Whole body</tissue>
    </source>
</reference>
<dbReference type="InterPro" id="IPR003034">
    <property type="entry name" value="SAP_dom"/>
</dbReference>
<keyword evidence="7" id="KW-1185">Reference proteome</keyword>
<name>A0A151IB27_9HYME</name>
<evidence type="ECO:0000313" key="6">
    <source>
        <dbReference type="EMBL" id="KYM96866.1"/>
    </source>
</evidence>
<evidence type="ECO:0000259" key="5">
    <source>
        <dbReference type="PROSITE" id="PS50800"/>
    </source>
</evidence>
<dbReference type="GO" id="GO:0003676">
    <property type="term" value="F:nucleic acid binding"/>
    <property type="evidence" value="ECO:0007669"/>
    <property type="project" value="InterPro"/>
</dbReference>
<evidence type="ECO:0000259" key="4">
    <source>
        <dbReference type="PROSITE" id="PS50158"/>
    </source>
</evidence>
<dbReference type="Proteomes" id="UP000078542">
    <property type="component" value="Unassembled WGS sequence"/>
</dbReference>
<dbReference type="InterPro" id="IPR001878">
    <property type="entry name" value="Znf_CCHC"/>
</dbReference>
<dbReference type="InterPro" id="IPR036361">
    <property type="entry name" value="SAP_dom_sf"/>
</dbReference>
<dbReference type="SMART" id="SM00343">
    <property type="entry name" value="ZnF_C2HC"/>
    <property type="match status" value="2"/>
</dbReference>
<dbReference type="Gene3D" id="1.10.720.30">
    <property type="entry name" value="SAP domain"/>
    <property type="match status" value="1"/>
</dbReference>
<dbReference type="PROSITE" id="PS50158">
    <property type="entry name" value="ZF_CCHC"/>
    <property type="match status" value="1"/>
</dbReference>
<feature type="region of interest" description="Disordered" evidence="3">
    <location>
        <begin position="273"/>
        <end position="306"/>
    </location>
</feature>
<dbReference type="Gene3D" id="4.10.60.10">
    <property type="entry name" value="Zinc finger, CCHC-type"/>
    <property type="match status" value="1"/>
</dbReference>
<dbReference type="Pfam" id="PF00098">
    <property type="entry name" value="zf-CCHC"/>
    <property type="match status" value="1"/>
</dbReference>
<gene>
    <name evidence="6" type="ORF">ALC62_12476</name>
</gene>
<dbReference type="EMBL" id="KQ978127">
    <property type="protein sequence ID" value="KYM96866.1"/>
    <property type="molecule type" value="Genomic_DNA"/>
</dbReference>
<evidence type="ECO:0000313" key="7">
    <source>
        <dbReference type="Proteomes" id="UP000078542"/>
    </source>
</evidence>
<dbReference type="InterPro" id="IPR036875">
    <property type="entry name" value="Znf_CCHC_sf"/>
</dbReference>
<organism evidence="6 7">
    <name type="scientific">Cyphomyrmex costatus</name>
    <dbReference type="NCBI Taxonomy" id="456900"/>
    <lineage>
        <taxon>Eukaryota</taxon>
        <taxon>Metazoa</taxon>
        <taxon>Ecdysozoa</taxon>
        <taxon>Arthropoda</taxon>
        <taxon>Hexapoda</taxon>
        <taxon>Insecta</taxon>
        <taxon>Pterygota</taxon>
        <taxon>Neoptera</taxon>
        <taxon>Endopterygota</taxon>
        <taxon>Hymenoptera</taxon>
        <taxon>Apocrita</taxon>
        <taxon>Aculeata</taxon>
        <taxon>Formicoidea</taxon>
        <taxon>Formicidae</taxon>
        <taxon>Myrmicinae</taxon>
        <taxon>Cyphomyrmex</taxon>
    </lineage>
</organism>
<feature type="domain" description="SAP" evidence="5">
    <location>
        <begin position="3"/>
        <end position="37"/>
    </location>
</feature>
<feature type="domain" description="CCHC-type" evidence="4">
    <location>
        <begin position="308"/>
        <end position="324"/>
    </location>
</feature>
<keyword evidence="1" id="KW-0862">Zinc</keyword>
<evidence type="ECO:0000256" key="3">
    <source>
        <dbReference type="SAM" id="MobiDB-lite"/>
    </source>
</evidence>